<dbReference type="RefSeq" id="WP_338447478.1">
    <property type="nucleotide sequence ID" value="NZ_CP144918.1"/>
</dbReference>
<accession>A0ABZ2D6A3</accession>
<dbReference type="Gene3D" id="3.30.1540.10">
    <property type="entry name" value="formyl-coa transferase, domain 3"/>
    <property type="match status" value="1"/>
</dbReference>
<dbReference type="InterPro" id="IPR003673">
    <property type="entry name" value="CoA-Trfase_fam_III"/>
</dbReference>
<dbReference type="EMBL" id="CP144918">
    <property type="protein sequence ID" value="WWA48598.1"/>
    <property type="molecule type" value="Genomic_DNA"/>
</dbReference>
<evidence type="ECO:0000256" key="2">
    <source>
        <dbReference type="SAM" id="MobiDB-lite"/>
    </source>
</evidence>
<dbReference type="InterPro" id="IPR023606">
    <property type="entry name" value="CoA-Trfase_III_dom_1_sf"/>
</dbReference>
<proteinExistence type="predicted"/>
<protein>
    <submittedName>
        <fullName evidence="3">CoA transferase</fullName>
        <ecNumber evidence="3">2.8.3.-</ecNumber>
    </submittedName>
</protein>
<dbReference type="Gene3D" id="3.40.50.10540">
    <property type="entry name" value="Crotonobetainyl-coa:carnitine coa-transferase, domain 1"/>
    <property type="match status" value="1"/>
</dbReference>
<evidence type="ECO:0000313" key="4">
    <source>
        <dbReference type="Proteomes" id="UP001335183"/>
    </source>
</evidence>
<keyword evidence="1 3" id="KW-0808">Transferase</keyword>
<dbReference type="InterPro" id="IPR044855">
    <property type="entry name" value="CoA-Trfase_III_dom3_sf"/>
</dbReference>
<dbReference type="PANTHER" id="PTHR48207">
    <property type="entry name" value="SUCCINATE--HYDROXYMETHYLGLUTARATE COA-TRANSFERASE"/>
    <property type="match status" value="1"/>
</dbReference>
<feature type="region of interest" description="Disordered" evidence="2">
    <location>
        <begin position="348"/>
        <end position="371"/>
    </location>
</feature>
<evidence type="ECO:0000256" key="1">
    <source>
        <dbReference type="ARBA" id="ARBA00022679"/>
    </source>
</evidence>
<dbReference type="GO" id="GO:0016740">
    <property type="term" value="F:transferase activity"/>
    <property type="evidence" value="ECO:0007669"/>
    <property type="project" value="UniProtKB-KW"/>
</dbReference>
<dbReference type="Proteomes" id="UP001335183">
    <property type="component" value="Chromosome"/>
</dbReference>
<sequence>MSQPLSGVVVADFSHVMAGPYASHLMRLMGATVIKIEPKHGDQFRNYGGDGRYDGMAPAFIAANAGKKSIALDLKNTEDLEIARSIVAKSEVLLENFRPGVIGRLGLGYETVKQLRPDIVFCSVSGYGQTGPYRDWPAIDNIVQATTGMMMLSGDESMPPVRVGFPIVDTLTGQSAALAITAALLRKRETGEGAHIDVSMFDASLAFMTSTLTPFLVTGNVMRRMGNTGYSGLPTASLFTARDGRQISLGVVQDNQFASLAKHLDRTDWLADARFATAAARRENFDLMQIELAGEIAKRDAADWERSMSEAGIPCGMVRRVEEAAELAGEAALLDLETPDEFPGKMRVPNVGFEISNGSPGTREAPPTLDGNRDEILEWLSRD</sequence>
<dbReference type="Pfam" id="PF02515">
    <property type="entry name" value="CoA_transf_3"/>
    <property type="match status" value="1"/>
</dbReference>
<organism evidence="3 4">
    <name type="scientific">Pelagerythrobacter marensis</name>
    <dbReference type="NCBI Taxonomy" id="543877"/>
    <lineage>
        <taxon>Bacteria</taxon>
        <taxon>Pseudomonadati</taxon>
        <taxon>Pseudomonadota</taxon>
        <taxon>Alphaproteobacteria</taxon>
        <taxon>Sphingomonadales</taxon>
        <taxon>Erythrobacteraceae</taxon>
        <taxon>Pelagerythrobacter</taxon>
    </lineage>
</organism>
<dbReference type="EC" id="2.8.3.-" evidence="3"/>
<dbReference type="InterPro" id="IPR050483">
    <property type="entry name" value="CoA-transferase_III_domain"/>
</dbReference>
<dbReference type="PANTHER" id="PTHR48207:SF3">
    <property type="entry name" value="SUCCINATE--HYDROXYMETHYLGLUTARATE COA-TRANSFERASE"/>
    <property type="match status" value="1"/>
</dbReference>
<keyword evidence="4" id="KW-1185">Reference proteome</keyword>
<gene>
    <name evidence="3" type="ORF">V5F89_00940</name>
</gene>
<evidence type="ECO:0000313" key="3">
    <source>
        <dbReference type="EMBL" id="WWA48598.1"/>
    </source>
</evidence>
<reference evidence="3 4" key="1">
    <citation type="submission" date="2024-02" db="EMBL/GenBank/DDBJ databases">
        <title>The whole genome sequence of five bacterial samples isolated from Abu Dhabi Sabkha-shore region.</title>
        <authorList>
            <person name="Sudalaimuthuasari N."/>
            <person name="Sarfraz B."/>
            <person name="Tuyisabe J.D."/>
            <person name="Mugisha Ntwali L.D.M."/>
            <person name="Ali A.I.A.A."/>
            <person name="Almansoori S.Z.A."/>
            <person name="Alajami H.S.A."/>
            <person name="Almeqbaali A.A.S."/>
            <person name="Kundu B."/>
            <person name="Saeed E.E."/>
            <person name="Sukumarinath V."/>
            <person name="Mishra A.K."/>
            <person name="Hazzouri K.M."/>
            <person name="Almaskari R."/>
            <person name="Sharma A.K."/>
            <person name="Amiri K.M.A."/>
        </authorList>
    </citation>
    <scope>NUCLEOTIDE SEQUENCE [LARGE SCALE GENOMIC DNA]</scope>
    <source>
        <strain evidence="4">kcgeb_sd</strain>
    </source>
</reference>
<dbReference type="SUPFAM" id="SSF89796">
    <property type="entry name" value="CoA-transferase family III (CaiB/BaiF)"/>
    <property type="match status" value="1"/>
</dbReference>
<name>A0ABZ2D6A3_9SPHN</name>